<gene>
    <name evidence="9" type="ORF">Afil01_32610</name>
</gene>
<dbReference type="SUPFAM" id="SSF90123">
    <property type="entry name" value="ABC transporter transmembrane region"/>
    <property type="match status" value="1"/>
</dbReference>
<accession>A0A9W6W9C3</accession>
<dbReference type="InterPro" id="IPR036640">
    <property type="entry name" value="ABC1_TM_sf"/>
</dbReference>
<dbReference type="RefSeq" id="WP_285663606.1">
    <property type="nucleotide sequence ID" value="NZ_BSTX01000002.1"/>
</dbReference>
<dbReference type="InterPro" id="IPR039421">
    <property type="entry name" value="Type_1_exporter"/>
</dbReference>
<keyword evidence="5 7" id="KW-1133">Transmembrane helix</keyword>
<dbReference type="InterPro" id="IPR003439">
    <property type="entry name" value="ABC_transporter-like_ATP-bd"/>
</dbReference>
<name>A0A9W6W9C3_9ACTN</name>
<dbReference type="GO" id="GO:0016887">
    <property type="term" value="F:ATP hydrolysis activity"/>
    <property type="evidence" value="ECO:0007669"/>
    <property type="project" value="InterPro"/>
</dbReference>
<feature type="domain" description="ABC transporter" evidence="8">
    <location>
        <begin position="338"/>
        <end position="583"/>
    </location>
</feature>
<sequence>MSNWLSAARLVIGVAIRSDPRRAILVMVLIPFFNIVAAGQALGLRQMVDGAVAHDLGAALTGGLVLIAVTVFVFQASAVATDLRRFLQQKVGLEFDRRLMDLCSGPAHIDHYHDPGFLDDAELVRQRRTEFGGAFAALVENCGMLARFLTAVLVIALVNPLLALLPLCILPLALATRRQASLIAAAEKAGAGADRERKALLDLATDPSAAPEVRLYRLGEVIAHRHREAFASSARGRDAAHARGTWAVTGGWLLFCAALIGGLSLVTWSVVAHRASAGEAVLVLLLGTRLVGATTGLSWLIGWLRRSLDTVVLYRRLAARATGRPSGTDRELPEHGDVVFDRVVFRYPGEGSQALGPIDLRLPAGSTVAVVGDNGAGKSTLVALLAGLYAPSEGRITVGGKDLAELAPEVWRAASTAVFQDYCRFELLAAESVGVGRLSAIEDRDAIGAAVASAGAADMVASLPEGLDTRLGGTYPDGTDLSSGQWQKLALARGRMPLAPGLIMLDEPTASLDPDSEAEVLRALMRTRANGGPAPITVVVSHRLTSVRAADIIVVLHEGGLVEHGSHAELMALGGRYARMYTLHAASYT</sequence>
<feature type="transmembrane region" description="Helical" evidence="7">
    <location>
        <begin position="280"/>
        <end position="304"/>
    </location>
</feature>
<dbReference type="GO" id="GO:0034040">
    <property type="term" value="F:ATPase-coupled lipid transmembrane transporter activity"/>
    <property type="evidence" value="ECO:0007669"/>
    <property type="project" value="TreeGrafter"/>
</dbReference>
<organism evidence="9 10">
    <name type="scientific">Actinorhabdospora filicis</name>
    <dbReference type="NCBI Taxonomy" id="1785913"/>
    <lineage>
        <taxon>Bacteria</taxon>
        <taxon>Bacillati</taxon>
        <taxon>Actinomycetota</taxon>
        <taxon>Actinomycetes</taxon>
        <taxon>Micromonosporales</taxon>
        <taxon>Micromonosporaceae</taxon>
        <taxon>Actinorhabdospora</taxon>
    </lineage>
</organism>
<keyword evidence="6 7" id="KW-0472">Membrane</keyword>
<keyword evidence="2 7" id="KW-0812">Transmembrane</keyword>
<dbReference type="InterPro" id="IPR003593">
    <property type="entry name" value="AAA+_ATPase"/>
</dbReference>
<dbReference type="PANTHER" id="PTHR24221:SF654">
    <property type="entry name" value="ATP-BINDING CASSETTE SUB-FAMILY B MEMBER 6"/>
    <property type="match status" value="1"/>
</dbReference>
<feature type="transmembrane region" description="Helical" evidence="7">
    <location>
        <begin position="23"/>
        <end position="44"/>
    </location>
</feature>
<evidence type="ECO:0000256" key="2">
    <source>
        <dbReference type="ARBA" id="ARBA00022692"/>
    </source>
</evidence>
<feature type="transmembrane region" description="Helical" evidence="7">
    <location>
        <begin position="148"/>
        <end position="174"/>
    </location>
</feature>
<dbReference type="InterPro" id="IPR027417">
    <property type="entry name" value="P-loop_NTPase"/>
</dbReference>
<evidence type="ECO:0000256" key="5">
    <source>
        <dbReference type="ARBA" id="ARBA00022989"/>
    </source>
</evidence>
<dbReference type="GO" id="GO:0005524">
    <property type="term" value="F:ATP binding"/>
    <property type="evidence" value="ECO:0007669"/>
    <property type="project" value="UniProtKB-KW"/>
</dbReference>
<keyword evidence="10" id="KW-1185">Reference proteome</keyword>
<comment type="subcellular location">
    <subcellularLocation>
        <location evidence="1">Cell membrane</location>
        <topology evidence="1">Multi-pass membrane protein</topology>
    </subcellularLocation>
</comment>
<evidence type="ECO:0000313" key="10">
    <source>
        <dbReference type="Proteomes" id="UP001165079"/>
    </source>
</evidence>
<evidence type="ECO:0000256" key="3">
    <source>
        <dbReference type="ARBA" id="ARBA00022741"/>
    </source>
</evidence>
<dbReference type="Pfam" id="PF00005">
    <property type="entry name" value="ABC_tran"/>
    <property type="match status" value="1"/>
</dbReference>
<dbReference type="AlphaFoldDB" id="A0A9W6W9C3"/>
<evidence type="ECO:0000256" key="1">
    <source>
        <dbReference type="ARBA" id="ARBA00004651"/>
    </source>
</evidence>
<dbReference type="SMART" id="SM00382">
    <property type="entry name" value="AAA"/>
    <property type="match status" value="1"/>
</dbReference>
<evidence type="ECO:0000256" key="6">
    <source>
        <dbReference type="ARBA" id="ARBA00023136"/>
    </source>
</evidence>
<keyword evidence="4" id="KW-0067">ATP-binding</keyword>
<evidence type="ECO:0000256" key="4">
    <source>
        <dbReference type="ARBA" id="ARBA00022840"/>
    </source>
</evidence>
<feature type="transmembrane region" description="Helical" evidence="7">
    <location>
        <begin position="245"/>
        <end position="268"/>
    </location>
</feature>
<keyword evidence="3" id="KW-0547">Nucleotide-binding</keyword>
<reference evidence="9" key="1">
    <citation type="submission" date="2023-03" db="EMBL/GenBank/DDBJ databases">
        <title>Actinorhabdospora filicis NBRC 111898.</title>
        <authorList>
            <person name="Ichikawa N."/>
            <person name="Sato H."/>
            <person name="Tonouchi N."/>
        </authorList>
    </citation>
    <scope>NUCLEOTIDE SEQUENCE</scope>
    <source>
        <strain evidence="9">NBRC 111898</strain>
    </source>
</reference>
<dbReference type="Gene3D" id="3.40.50.300">
    <property type="entry name" value="P-loop containing nucleotide triphosphate hydrolases"/>
    <property type="match status" value="1"/>
</dbReference>
<comment type="caution">
    <text evidence="9">The sequence shown here is derived from an EMBL/GenBank/DDBJ whole genome shotgun (WGS) entry which is preliminary data.</text>
</comment>
<feature type="transmembrane region" description="Helical" evidence="7">
    <location>
        <begin position="56"/>
        <end position="78"/>
    </location>
</feature>
<dbReference type="PROSITE" id="PS50893">
    <property type="entry name" value="ABC_TRANSPORTER_2"/>
    <property type="match status" value="1"/>
</dbReference>
<proteinExistence type="predicted"/>
<evidence type="ECO:0000256" key="7">
    <source>
        <dbReference type="SAM" id="Phobius"/>
    </source>
</evidence>
<evidence type="ECO:0000313" key="9">
    <source>
        <dbReference type="EMBL" id="GLZ78454.1"/>
    </source>
</evidence>
<dbReference type="GO" id="GO:0005886">
    <property type="term" value="C:plasma membrane"/>
    <property type="evidence" value="ECO:0007669"/>
    <property type="project" value="UniProtKB-SubCell"/>
</dbReference>
<dbReference type="Gene3D" id="1.20.1560.10">
    <property type="entry name" value="ABC transporter type 1, transmembrane domain"/>
    <property type="match status" value="1"/>
</dbReference>
<protein>
    <submittedName>
        <fullName evidence="9">ABC transporter permease</fullName>
    </submittedName>
</protein>
<dbReference type="Proteomes" id="UP001165079">
    <property type="component" value="Unassembled WGS sequence"/>
</dbReference>
<dbReference type="PANTHER" id="PTHR24221">
    <property type="entry name" value="ATP-BINDING CASSETTE SUB-FAMILY B"/>
    <property type="match status" value="1"/>
</dbReference>
<evidence type="ECO:0000259" key="8">
    <source>
        <dbReference type="PROSITE" id="PS50893"/>
    </source>
</evidence>
<dbReference type="SUPFAM" id="SSF52540">
    <property type="entry name" value="P-loop containing nucleoside triphosphate hydrolases"/>
    <property type="match status" value="1"/>
</dbReference>
<dbReference type="EMBL" id="BSTX01000002">
    <property type="protein sequence ID" value="GLZ78454.1"/>
    <property type="molecule type" value="Genomic_DNA"/>
</dbReference>